<evidence type="ECO:0000313" key="2">
    <source>
        <dbReference type="Proteomes" id="UP000299102"/>
    </source>
</evidence>
<protein>
    <submittedName>
        <fullName evidence="1">Uncharacterized protein</fullName>
    </submittedName>
</protein>
<comment type="caution">
    <text evidence="1">The sequence shown here is derived from an EMBL/GenBank/DDBJ whole genome shotgun (WGS) entry which is preliminary data.</text>
</comment>
<sequence>MPARRRSAAANDRHHRLNDDVRDRRINVTSEPRSMWFTLTEVKTDRSKIINSTRQKEYDFKEKNDRARDRYRFETNTTFRPE</sequence>
<gene>
    <name evidence="1" type="ORF">EVAR_26836_1</name>
</gene>
<keyword evidence="2" id="KW-1185">Reference proteome</keyword>
<accession>A0A4C1VWH5</accession>
<dbReference type="EMBL" id="BGZK01000431">
    <property type="protein sequence ID" value="GBP43161.1"/>
    <property type="molecule type" value="Genomic_DNA"/>
</dbReference>
<organism evidence="1 2">
    <name type="scientific">Eumeta variegata</name>
    <name type="common">Bagworm moth</name>
    <name type="synonym">Eumeta japonica</name>
    <dbReference type="NCBI Taxonomy" id="151549"/>
    <lineage>
        <taxon>Eukaryota</taxon>
        <taxon>Metazoa</taxon>
        <taxon>Ecdysozoa</taxon>
        <taxon>Arthropoda</taxon>
        <taxon>Hexapoda</taxon>
        <taxon>Insecta</taxon>
        <taxon>Pterygota</taxon>
        <taxon>Neoptera</taxon>
        <taxon>Endopterygota</taxon>
        <taxon>Lepidoptera</taxon>
        <taxon>Glossata</taxon>
        <taxon>Ditrysia</taxon>
        <taxon>Tineoidea</taxon>
        <taxon>Psychidae</taxon>
        <taxon>Oiketicinae</taxon>
        <taxon>Eumeta</taxon>
    </lineage>
</organism>
<name>A0A4C1VWH5_EUMVA</name>
<reference evidence="1 2" key="1">
    <citation type="journal article" date="2019" name="Commun. Biol.">
        <title>The bagworm genome reveals a unique fibroin gene that provides high tensile strength.</title>
        <authorList>
            <person name="Kono N."/>
            <person name="Nakamura H."/>
            <person name="Ohtoshi R."/>
            <person name="Tomita M."/>
            <person name="Numata K."/>
            <person name="Arakawa K."/>
        </authorList>
    </citation>
    <scope>NUCLEOTIDE SEQUENCE [LARGE SCALE GENOMIC DNA]</scope>
</reference>
<dbReference type="AlphaFoldDB" id="A0A4C1VWH5"/>
<dbReference type="Proteomes" id="UP000299102">
    <property type="component" value="Unassembled WGS sequence"/>
</dbReference>
<evidence type="ECO:0000313" key="1">
    <source>
        <dbReference type="EMBL" id="GBP43161.1"/>
    </source>
</evidence>
<proteinExistence type="predicted"/>